<dbReference type="AlphaFoldDB" id="A0A4Z2GH69"/>
<gene>
    <name evidence="2" type="ORF">EYF80_037808</name>
</gene>
<proteinExistence type="predicted"/>
<evidence type="ECO:0000256" key="1">
    <source>
        <dbReference type="SAM" id="MobiDB-lite"/>
    </source>
</evidence>
<feature type="region of interest" description="Disordered" evidence="1">
    <location>
        <begin position="33"/>
        <end position="52"/>
    </location>
</feature>
<accession>A0A4Z2GH69</accession>
<name>A0A4Z2GH69_9TELE</name>
<reference evidence="2 3" key="1">
    <citation type="submission" date="2019-03" db="EMBL/GenBank/DDBJ databases">
        <title>First draft genome of Liparis tanakae, snailfish: a comprehensive survey of snailfish specific genes.</title>
        <authorList>
            <person name="Kim W."/>
            <person name="Song I."/>
            <person name="Jeong J.-H."/>
            <person name="Kim D."/>
            <person name="Kim S."/>
            <person name="Ryu S."/>
            <person name="Song J.Y."/>
            <person name="Lee S.K."/>
        </authorList>
    </citation>
    <scope>NUCLEOTIDE SEQUENCE [LARGE SCALE GENOMIC DNA]</scope>
    <source>
        <tissue evidence="2">Muscle</tissue>
    </source>
</reference>
<feature type="region of interest" description="Disordered" evidence="1">
    <location>
        <begin position="66"/>
        <end position="99"/>
    </location>
</feature>
<dbReference type="EMBL" id="SRLO01000563">
    <property type="protein sequence ID" value="TNN52002.1"/>
    <property type="molecule type" value="Genomic_DNA"/>
</dbReference>
<sequence>MSDSKGPDSGHFDPVSGLRGGFIRASYEADSRGMRAGWTRPKGKETWRPHGQRRVTVLRRGRLGWNPEGLYGNRRPTPPPRQPRGQLTRGEGGEVGPRSAAAGISGNLSLEFDWMVISIYLRHWFVVKLGDRIERCDSCPGATAVLSLLWEQRSESAGGGQGVHAGGDGADGETRLDNWVRVEEHRLHHIQNKVKLSKNYKTALEQTDAL</sequence>
<comment type="caution">
    <text evidence="2">The sequence shown here is derived from an EMBL/GenBank/DDBJ whole genome shotgun (WGS) entry which is preliminary data.</text>
</comment>
<keyword evidence="3" id="KW-1185">Reference proteome</keyword>
<evidence type="ECO:0000313" key="3">
    <source>
        <dbReference type="Proteomes" id="UP000314294"/>
    </source>
</evidence>
<organism evidence="2 3">
    <name type="scientific">Liparis tanakae</name>
    <name type="common">Tanaka's snailfish</name>
    <dbReference type="NCBI Taxonomy" id="230148"/>
    <lineage>
        <taxon>Eukaryota</taxon>
        <taxon>Metazoa</taxon>
        <taxon>Chordata</taxon>
        <taxon>Craniata</taxon>
        <taxon>Vertebrata</taxon>
        <taxon>Euteleostomi</taxon>
        <taxon>Actinopterygii</taxon>
        <taxon>Neopterygii</taxon>
        <taxon>Teleostei</taxon>
        <taxon>Neoteleostei</taxon>
        <taxon>Acanthomorphata</taxon>
        <taxon>Eupercaria</taxon>
        <taxon>Perciformes</taxon>
        <taxon>Cottioidei</taxon>
        <taxon>Cottales</taxon>
        <taxon>Liparidae</taxon>
        <taxon>Liparis</taxon>
    </lineage>
</organism>
<evidence type="ECO:0000313" key="2">
    <source>
        <dbReference type="EMBL" id="TNN52002.1"/>
    </source>
</evidence>
<protein>
    <submittedName>
        <fullName evidence="2">Uncharacterized protein</fullName>
    </submittedName>
</protein>
<dbReference type="Proteomes" id="UP000314294">
    <property type="component" value="Unassembled WGS sequence"/>
</dbReference>